<proteinExistence type="predicted"/>
<dbReference type="RefSeq" id="WP_119355875.1">
    <property type="nucleotide sequence ID" value="NZ_BJXM01000002.1"/>
</dbReference>
<evidence type="ECO:0000313" key="2">
    <source>
        <dbReference type="EMBL" id="RIH93765.1"/>
    </source>
</evidence>
<evidence type="ECO:0000313" key="3">
    <source>
        <dbReference type="Proteomes" id="UP000266178"/>
    </source>
</evidence>
<keyword evidence="1" id="KW-1133">Transmembrane helix</keyword>
<keyword evidence="1" id="KW-0472">Membrane</keyword>
<dbReference type="EMBL" id="QWLB01000003">
    <property type="protein sequence ID" value="RIH93765.1"/>
    <property type="molecule type" value="Genomic_DNA"/>
</dbReference>
<dbReference type="OrthoDB" id="27555at2"/>
<comment type="caution">
    <text evidence="2">The sequence shown here is derived from an EMBL/GenBank/DDBJ whole genome shotgun (WGS) entry which is preliminary data.</text>
</comment>
<feature type="transmembrane region" description="Helical" evidence="1">
    <location>
        <begin position="33"/>
        <end position="51"/>
    </location>
</feature>
<keyword evidence="1" id="KW-0812">Transmembrane</keyword>
<feature type="transmembrane region" description="Helical" evidence="1">
    <location>
        <begin position="56"/>
        <end position="74"/>
    </location>
</feature>
<dbReference type="Proteomes" id="UP000266178">
    <property type="component" value="Unassembled WGS sequence"/>
</dbReference>
<evidence type="ECO:0000256" key="1">
    <source>
        <dbReference type="SAM" id="Phobius"/>
    </source>
</evidence>
<gene>
    <name evidence="2" type="ORF">Mgrana_00348</name>
</gene>
<dbReference type="AlphaFoldDB" id="A0A399FDB8"/>
<feature type="transmembrane region" description="Helical" evidence="1">
    <location>
        <begin position="9"/>
        <end position="27"/>
    </location>
</feature>
<accession>A0A399FDB8</accession>
<reference evidence="2 3" key="1">
    <citation type="submission" date="2018-08" db="EMBL/GenBank/DDBJ databases">
        <title>Meiothermus granaticius genome AF-68 sequencing project.</title>
        <authorList>
            <person name="Da Costa M.S."/>
            <person name="Albuquerque L."/>
            <person name="Raposo P."/>
            <person name="Froufe H.J.C."/>
            <person name="Barroso C.S."/>
            <person name="Egas C."/>
        </authorList>
    </citation>
    <scope>NUCLEOTIDE SEQUENCE [LARGE SCALE GENOMIC DNA]</scope>
    <source>
        <strain evidence="2 3">AF-68</strain>
    </source>
</reference>
<keyword evidence="3" id="KW-1185">Reference proteome</keyword>
<name>A0A399FDB8_9DEIN</name>
<sequence length="112" mass="11672">MRPRLTPERLAQTLTLAGVIAAVWFYLVARSDFGVALAVATLVGSGVVQYGSGKPFIIPLFALVLGLLLVVEAINGKLAATLIGAGLGTGLPYLVYRLRRHHEGGSSSSGNP</sequence>
<organism evidence="2 3">
    <name type="scientific">Meiothermus granaticius NBRC 107808</name>
    <dbReference type="NCBI Taxonomy" id="1227551"/>
    <lineage>
        <taxon>Bacteria</taxon>
        <taxon>Thermotogati</taxon>
        <taxon>Deinococcota</taxon>
        <taxon>Deinococci</taxon>
        <taxon>Thermales</taxon>
        <taxon>Thermaceae</taxon>
        <taxon>Meiothermus</taxon>
    </lineage>
</organism>
<protein>
    <submittedName>
        <fullName evidence="2">Uncharacterized protein</fullName>
    </submittedName>
</protein>